<evidence type="ECO:0000259" key="14">
    <source>
        <dbReference type="Pfam" id="PF07715"/>
    </source>
</evidence>
<keyword evidence="12" id="KW-0732">Signal</keyword>
<comment type="subcellular location">
    <subcellularLocation>
        <location evidence="1 10">Cell outer membrane</location>
        <topology evidence="1 10">Multi-pass membrane protein</topology>
    </subcellularLocation>
</comment>
<keyword evidence="6 11" id="KW-0798">TonB box</keyword>
<dbReference type="NCBIfam" id="TIGR01783">
    <property type="entry name" value="TonB-siderophor"/>
    <property type="match status" value="1"/>
</dbReference>
<dbReference type="InterPro" id="IPR010105">
    <property type="entry name" value="TonB_sidphr_rcpt"/>
</dbReference>
<gene>
    <name evidence="15" type="ORF">V5F89_00075</name>
</gene>
<evidence type="ECO:0000256" key="5">
    <source>
        <dbReference type="ARBA" id="ARBA00022692"/>
    </source>
</evidence>
<reference evidence="15 16" key="1">
    <citation type="submission" date="2024-02" db="EMBL/GenBank/DDBJ databases">
        <title>The whole genome sequence of five bacterial samples isolated from Abu Dhabi Sabkha-shore region.</title>
        <authorList>
            <person name="Sudalaimuthuasari N."/>
            <person name="Sarfraz B."/>
            <person name="Tuyisabe J.D."/>
            <person name="Mugisha Ntwali L.D.M."/>
            <person name="Ali A.I.A.A."/>
            <person name="Almansoori S.Z.A."/>
            <person name="Alajami H.S.A."/>
            <person name="Almeqbaali A.A.S."/>
            <person name="Kundu B."/>
            <person name="Saeed E.E."/>
            <person name="Sukumarinath V."/>
            <person name="Mishra A.K."/>
            <person name="Hazzouri K.M."/>
            <person name="Almaskari R."/>
            <person name="Sharma A.K."/>
            <person name="Amiri K.M.A."/>
        </authorList>
    </citation>
    <scope>NUCLEOTIDE SEQUENCE [LARGE SCALE GENOMIC DNA]</scope>
    <source>
        <strain evidence="16">kcgeb_sd</strain>
    </source>
</reference>
<evidence type="ECO:0000259" key="13">
    <source>
        <dbReference type="Pfam" id="PF00593"/>
    </source>
</evidence>
<keyword evidence="4 10" id="KW-1134">Transmembrane beta strand</keyword>
<accession>A0ABZ2D2S3</accession>
<evidence type="ECO:0000256" key="9">
    <source>
        <dbReference type="ARBA" id="ARBA00023237"/>
    </source>
</evidence>
<dbReference type="PANTHER" id="PTHR32552">
    <property type="entry name" value="FERRICHROME IRON RECEPTOR-RELATED"/>
    <property type="match status" value="1"/>
</dbReference>
<sequence>MKLYAFRTALLAGTVGMAAPVLASDGASEAPPEGRDYLPREIVVTGTAEGYRLEDGSTATKTPTPLIDVPQGVSFLTADQLEDQSIRQLNEALRYVPGVSLETGEGHRDEIFIRGQETTADFYLDGLRDDAQYYRSLYNIERVEVLKGANALIFGRGAGGGAVNRVSKTARTDEGFLNGQASVDTFGAFALLADLNQPLAEDVALRINGTYEEFDSHRDFYEGRFVGISPTLTAQLGAQTRLTATYSYDDDRRVTDRGVPSFMNEPLRGYDKTFFGDPDFNRARAKVHIARMRLDHSFTAGLSANASVQYADYDKIYANIVPSGTDGQNVTLGGYQDATARENVIGQANLVWQTGGGGFGSTLLVGVEAARQDTSNARRTVDFVTTNQTPLARRIEVPAFTLAPTSRSRDSQLETLSAYLQEQLRIGEHLEIVAGLRWDRFDLETLDLIGGTPGGRVDEKVSPRLGLIVKPTTGLSLYASYAESFLPQAGDQFLILSPGNSEFEPEKFTNYEIGLKWSPVEDLLVTAAAFRLDRTNTRAPDPDQPGLVVLAGESRVEGFEIGAAGSVTDFWQANIGYTYLDGELLTTSTFGTAGARLQQLPRHQIAAWNRFDLDDRIGVGLGVVHQSQQYASFSNTVVLPAYWRVDAAAYFTVSEDVSLQLNIENLFDETYYPSAHGNNNIQPAEPFSARIGVRFAF</sequence>
<dbReference type="Pfam" id="PF00593">
    <property type="entry name" value="TonB_dep_Rec_b-barrel"/>
    <property type="match status" value="1"/>
</dbReference>
<dbReference type="PANTHER" id="PTHR32552:SF83">
    <property type="entry name" value="BLR3904 PROTEIN"/>
    <property type="match status" value="1"/>
</dbReference>
<evidence type="ECO:0000313" key="15">
    <source>
        <dbReference type="EMBL" id="WWA47345.1"/>
    </source>
</evidence>
<dbReference type="InterPro" id="IPR036942">
    <property type="entry name" value="Beta-barrel_TonB_sf"/>
</dbReference>
<evidence type="ECO:0000256" key="2">
    <source>
        <dbReference type="ARBA" id="ARBA00009810"/>
    </source>
</evidence>
<evidence type="ECO:0000256" key="7">
    <source>
        <dbReference type="ARBA" id="ARBA00023136"/>
    </source>
</evidence>
<dbReference type="InterPro" id="IPR000531">
    <property type="entry name" value="Beta-barrel_TonB"/>
</dbReference>
<evidence type="ECO:0000313" key="16">
    <source>
        <dbReference type="Proteomes" id="UP001335183"/>
    </source>
</evidence>
<evidence type="ECO:0000256" key="10">
    <source>
        <dbReference type="PROSITE-ProRule" id="PRU01360"/>
    </source>
</evidence>
<feature type="domain" description="TonB-dependent receptor-like beta-barrel" evidence="13">
    <location>
        <begin position="235"/>
        <end position="666"/>
    </location>
</feature>
<feature type="signal peptide" evidence="12">
    <location>
        <begin position="1"/>
        <end position="23"/>
    </location>
</feature>
<evidence type="ECO:0000256" key="4">
    <source>
        <dbReference type="ARBA" id="ARBA00022452"/>
    </source>
</evidence>
<dbReference type="PROSITE" id="PS52016">
    <property type="entry name" value="TONB_DEPENDENT_REC_3"/>
    <property type="match status" value="1"/>
</dbReference>
<name>A0ABZ2D2S3_9SPHN</name>
<proteinExistence type="inferred from homology"/>
<evidence type="ECO:0000256" key="6">
    <source>
        <dbReference type="ARBA" id="ARBA00023077"/>
    </source>
</evidence>
<organism evidence="15 16">
    <name type="scientific">Pelagerythrobacter marensis</name>
    <dbReference type="NCBI Taxonomy" id="543877"/>
    <lineage>
        <taxon>Bacteria</taxon>
        <taxon>Pseudomonadati</taxon>
        <taxon>Pseudomonadota</taxon>
        <taxon>Alphaproteobacteria</taxon>
        <taxon>Sphingomonadales</taxon>
        <taxon>Erythrobacteraceae</taxon>
        <taxon>Pelagerythrobacter</taxon>
    </lineage>
</organism>
<dbReference type="EMBL" id="CP144918">
    <property type="protein sequence ID" value="WWA47345.1"/>
    <property type="molecule type" value="Genomic_DNA"/>
</dbReference>
<dbReference type="SUPFAM" id="SSF56935">
    <property type="entry name" value="Porins"/>
    <property type="match status" value="1"/>
</dbReference>
<dbReference type="Gene3D" id="2.170.130.10">
    <property type="entry name" value="TonB-dependent receptor, plug domain"/>
    <property type="match status" value="1"/>
</dbReference>
<dbReference type="Gene3D" id="2.40.170.20">
    <property type="entry name" value="TonB-dependent receptor, beta-barrel domain"/>
    <property type="match status" value="1"/>
</dbReference>
<evidence type="ECO:0000256" key="3">
    <source>
        <dbReference type="ARBA" id="ARBA00022448"/>
    </source>
</evidence>
<dbReference type="Pfam" id="PF07715">
    <property type="entry name" value="Plug"/>
    <property type="match status" value="1"/>
</dbReference>
<keyword evidence="9 10" id="KW-0998">Cell outer membrane</keyword>
<keyword evidence="8 15" id="KW-0675">Receptor</keyword>
<dbReference type="CDD" id="cd01347">
    <property type="entry name" value="ligand_gated_channel"/>
    <property type="match status" value="1"/>
</dbReference>
<keyword evidence="5 10" id="KW-0812">Transmembrane</keyword>
<dbReference type="InterPro" id="IPR012910">
    <property type="entry name" value="Plug_dom"/>
</dbReference>
<dbReference type="RefSeq" id="WP_338446235.1">
    <property type="nucleotide sequence ID" value="NZ_CP144918.1"/>
</dbReference>
<evidence type="ECO:0000256" key="1">
    <source>
        <dbReference type="ARBA" id="ARBA00004571"/>
    </source>
</evidence>
<comment type="similarity">
    <text evidence="2 10 11">Belongs to the TonB-dependent receptor family.</text>
</comment>
<keyword evidence="3 10" id="KW-0813">Transport</keyword>
<evidence type="ECO:0000256" key="12">
    <source>
        <dbReference type="SAM" id="SignalP"/>
    </source>
</evidence>
<keyword evidence="7 10" id="KW-0472">Membrane</keyword>
<keyword evidence="16" id="KW-1185">Reference proteome</keyword>
<feature type="domain" description="TonB-dependent receptor plug" evidence="14">
    <location>
        <begin position="66"/>
        <end position="162"/>
    </location>
</feature>
<dbReference type="InterPro" id="IPR039426">
    <property type="entry name" value="TonB-dep_rcpt-like"/>
</dbReference>
<dbReference type="Proteomes" id="UP001335183">
    <property type="component" value="Chromosome"/>
</dbReference>
<protein>
    <submittedName>
        <fullName evidence="15">TonB-dependent siderophore receptor</fullName>
    </submittedName>
</protein>
<dbReference type="InterPro" id="IPR037066">
    <property type="entry name" value="Plug_dom_sf"/>
</dbReference>
<evidence type="ECO:0000256" key="8">
    <source>
        <dbReference type="ARBA" id="ARBA00023170"/>
    </source>
</evidence>
<evidence type="ECO:0000256" key="11">
    <source>
        <dbReference type="RuleBase" id="RU003357"/>
    </source>
</evidence>
<feature type="chain" id="PRO_5046488830" evidence="12">
    <location>
        <begin position="24"/>
        <end position="697"/>
    </location>
</feature>